<feature type="transmembrane region" description="Helical" evidence="6">
    <location>
        <begin position="20"/>
        <end position="39"/>
    </location>
</feature>
<dbReference type="OrthoDB" id="361483at2"/>
<keyword evidence="3 6" id="KW-0812">Transmembrane</keyword>
<dbReference type="RefSeq" id="WP_068280921.1">
    <property type="nucleotide sequence ID" value="NZ_CP014873.1"/>
</dbReference>
<accession>A0A192H2R7</accession>
<evidence type="ECO:0000259" key="7">
    <source>
        <dbReference type="Pfam" id="PF04138"/>
    </source>
</evidence>
<feature type="transmembrane region" description="Helical" evidence="6">
    <location>
        <begin position="45"/>
        <end position="64"/>
    </location>
</feature>
<keyword evidence="5 6" id="KW-0472">Membrane</keyword>
<dbReference type="Proteomes" id="UP000078582">
    <property type="component" value="Chromosome"/>
</dbReference>
<evidence type="ECO:0000256" key="3">
    <source>
        <dbReference type="ARBA" id="ARBA00022692"/>
    </source>
</evidence>
<feature type="domain" description="GtrA/DPMS transmembrane" evidence="7">
    <location>
        <begin position="21"/>
        <end position="138"/>
    </location>
</feature>
<reference evidence="8 9" key="1">
    <citation type="submission" date="2016-03" db="EMBL/GenBank/DDBJ databases">
        <title>Pediococcus and Lactobacillus from brewery environment - whole genome sequencing and assembly.</title>
        <authorList>
            <person name="Behr J."/>
            <person name="Geissler A.J."/>
            <person name="Vogel R.F."/>
        </authorList>
    </citation>
    <scope>NUCLEOTIDE SEQUENCE [LARGE SCALE GENOMIC DNA]</scope>
    <source>
        <strain evidence="8 9">TMW 1.1989</strain>
    </source>
</reference>
<evidence type="ECO:0000256" key="6">
    <source>
        <dbReference type="SAM" id="Phobius"/>
    </source>
</evidence>
<dbReference type="Pfam" id="PF04138">
    <property type="entry name" value="GtrA_DPMS_TM"/>
    <property type="match status" value="1"/>
</dbReference>
<name>A0A192H2R7_9LACO</name>
<dbReference type="GO" id="GO:0005886">
    <property type="term" value="C:plasma membrane"/>
    <property type="evidence" value="ECO:0007669"/>
    <property type="project" value="TreeGrafter"/>
</dbReference>
<dbReference type="InterPro" id="IPR007267">
    <property type="entry name" value="GtrA_DPMS_TM"/>
</dbReference>
<proteinExistence type="inferred from homology"/>
<protein>
    <recommendedName>
        <fullName evidence="7">GtrA/DPMS transmembrane domain-containing protein</fullName>
    </recommendedName>
</protein>
<dbReference type="GO" id="GO:0000271">
    <property type="term" value="P:polysaccharide biosynthetic process"/>
    <property type="evidence" value="ECO:0007669"/>
    <property type="project" value="InterPro"/>
</dbReference>
<dbReference type="AlphaFoldDB" id="A0A192H2R7"/>
<dbReference type="PANTHER" id="PTHR38459">
    <property type="entry name" value="PROPHAGE BACTOPRENOL-LINKED GLUCOSE TRANSLOCASE HOMOLOG"/>
    <property type="match status" value="1"/>
</dbReference>
<evidence type="ECO:0000256" key="4">
    <source>
        <dbReference type="ARBA" id="ARBA00022989"/>
    </source>
</evidence>
<dbReference type="GeneID" id="42982035"/>
<keyword evidence="9" id="KW-1185">Reference proteome</keyword>
<evidence type="ECO:0000256" key="2">
    <source>
        <dbReference type="ARBA" id="ARBA00009399"/>
    </source>
</evidence>
<evidence type="ECO:0000256" key="5">
    <source>
        <dbReference type="ARBA" id="ARBA00023136"/>
    </source>
</evidence>
<evidence type="ECO:0000313" key="9">
    <source>
        <dbReference type="Proteomes" id="UP000078582"/>
    </source>
</evidence>
<sequence length="142" mass="16696">MKRIIQFSLNILNRYKNIIAYLIFGGLTTLINIIVFGLLNSKTTLNYQIANIIAWFLSILFAYTTNKRWVFTSKTNSFKELLKEMGSFFFFRGLSLILDIIIMWFGISLWHINPLLTKVVDNIIVVIANYFFSKFYIFKPNN</sequence>
<evidence type="ECO:0000313" key="8">
    <source>
        <dbReference type="EMBL" id="ANK62573.1"/>
    </source>
</evidence>
<comment type="subcellular location">
    <subcellularLocation>
        <location evidence="1">Membrane</location>
        <topology evidence="1">Multi-pass membrane protein</topology>
    </subcellularLocation>
</comment>
<feature type="transmembrane region" description="Helical" evidence="6">
    <location>
        <begin position="119"/>
        <end position="138"/>
    </location>
</feature>
<comment type="similarity">
    <text evidence="2">Belongs to the GtrA family.</text>
</comment>
<dbReference type="EMBL" id="CP014873">
    <property type="protein sequence ID" value="ANK62573.1"/>
    <property type="molecule type" value="Genomic_DNA"/>
</dbReference>
<dbReference type="PANTHER" id="PTHR38459:SF5">
    <property type="entry name" value="CELL WALL TEICHOIC ACID GLYCOSYLATION PROTEIN GTCA"/>
    <property type="match status" value="1"/>
</dbReference>
<gene>
    <name evidence="8" type="ORF">AYR53_07195</name>
</gene>
<organism evidence="8 9">
    <name type="scientific">Loigolactobacillus backii</name>
    <dbReference type="NCBI Taxonomy" id="375175"/>
    <lineage>
        <taxon>Bacteria</taxon>
        <taxon>Bacillati</taxon>
        <taxon>Bacillota</taxon>
        <taxon>Bacilli</taxon>
        <taxon>Lactobacillales</taxon>
        <taxon>Lactobacillaceae</taxon>
        <taxon>Loigolactobacillus</taxon>
    </lineage>
</organism>
<evidence type="ECO:0000256" key="1">
    <source>
        <dbReference type="ARBA" id="ARBA00004141"/>
    </source>
</evidence>
<keyword evidence="4 6" id="KW-1133">Transmembrane helix</keyword>
<feature type="transmembrane region" description="Helical" evidence="6">
    <location>
        <begin position="85"/>
        <end position="107"/>
    </location>
</feature>
<dbReference type="InterPro" id="IPR051401">
    <property type="entry name" value="GtrA_CellWall_Glycosyl"/>
</dbReference>